<dbReference type="InterPro" id="IPR027417">
    <property type="entry name" value="P-loop_NTPase"/>
</dbReference>
<dbReference type="InterPro" id="IPR000048">
    <property type="entry name" value="IQ_motif_EF-hand-BS"/>
</dbReference>
<feature type="region of interest" description="Disordered" evidence="1">
    <location>
        <begin position="1"/>
        <end position="34"/>
    </location>
</feature>
<evidence type="ECO:0000313" key="3">
    <source>
        <dbReference type="Proteomes" id="UP001558652"/>
    </source>
</evidence>
<protein>
    <submittedName>
        <fullName evidence="2">Uncharacterized protein</fullName>
    </submittedName>
</protein>
<feature type="region of interest" description="Disordered" evidence="1">
    <location>
        <begin position="206"/>
        <end position="233"/>
    </location>
</feature>
<dbReference type="PROSITE" id="PS50096">
    <property type="entry name" value="IQ"/>
    <property type="match status" value="3"/>
</dbReference>
<name>A0ABD0YWL3_9HEMI</name>
<feature type="compositionally biased region" description="Basic residues" evidence="1">
    <location>
        <begin position="1"/>
        <end position="12"/>
    </location>
</feature>
<accession>A0ABD0YWL3</accession>
<proteinExistence type="predicted"/>
<gene>
    <name evidence="2" type="ORF">AAG570_000177</name>
</gene>
<organism evidence="2 3">
    <name type="scientific">Ranatra chinensis</name>
    <dbReference type="NCBI Taxonomy" id="642074"/>
    <lineage>
        <taxon>Eukaryota</taxon>
        <taxon>Metazoa</taxon>
        <taxon>Ecdysozoa</taxon>
        <taxon>Arthropoda</taxon>
        <taxon>Hexapoda</taxon>
        <taxon>Insecta</taxon>
        <taxon>Pterygota</taxon>
        <taxon>Neoptera</taxon>
        <taxon>Paraneoptera</taxon>
        <taxon>Hemiptera</taxon>
        <taxon>Heteroptera</taxon>
        <taxon>Panheteroptera</taxon>
        <taxon>Nepomorpha</taxon>
        <taxon>Nepidae</taxon>
        <taxon>Ranatrinae</taxon>
        <taxon>Ranatra</taxon>
    </lineage>
</organism>
<sequence length="606" mass="70657">MASKRRNMFRKNKTQETTENEFSGWKRSSSDKGTKETVEKWLSEVEQSVFDEGIKKVVPGLKKCIKVDGDYLEKLNTYFGTYPFSRLIQNELTLITVPQSSLRVKKGRHRDLRHVCKFRIRYSRWDPKRKFEILNGSADRLLESVFGLPSVSDLEADRCEEDRSGRRRWELRSFQIAKHNFRKYLEWQNEDLDGVIPSSMPLSIRSERQDAEKDSTSTTQVVTSDNKQSDKKSAIGSTFKTTAILYCKSKENPTLRKKGGVEASPHVKGHNVKMDNIRTVELNKFLKWKAARRVQQWWRGTVTRRRLRERDAAAATIQAAWRGTASRMRINKLAKEMYLEMLRKGYDREATKIQALWRGYCSRKIFDFYAYKRWLKMVQDNSIKMLLSIIKLNLDTIKLNEDQLEEEAKKWSEYILWKLHHLTRTTVNRGVLSDRPVKPSDLEMLLGTLRKKEFMKELGEVRARAALDHLDMYYMKMCPCAPPRRQTPTGFSGIASQRCSVRLKYKQDAGTDLSVDIVTSLWKHREATKLTKLLLGIPWGDMRIHLERLTIDSPGPLPPWSANCSKFKFGVTYKKRFQLSAISPEPTPDWVSNTPYTHTNRKRVGH</sequence>
<dbReference type="SUPFAM" id="SSF52540">
    <property type="entry name" value="P-loop containing nucleoside triphosphate hydrolases"/>
    <property type="match status" value="1"/>
</dbReference>
<dbReference type="Proteomes" id="UP001558652">
    <property type="component" value="Unassembled WGS sequence"/>
</dbReference>
<comment type="caution">
    <text evidence="2">The sequence shown here is derived from an EMBL/GenBank/DDBJ whole genome shotgun (WGS) entry which is preliminary data.</text>
</comment>
<dbReference type="CDD" id="cd23767">
    <property type="entry name" value="IQCD"/>
    <property type="match status" value="1"/>
</dbReference>
<evidence type="ECO:0000256" key="1">
    <source>
        <dbReference type="SAM" id="MobiDB-lite"/>
    </source>
</evidence>
<evidence type="ECO:0000313" key="2">
    <source>
        <dbReference type="EMBL" id="KAL1140245.1"/>
    </source>
</evidence>
<dbReference type="Gene3D" id="1.20.5.190">
    <property type="match status" value="1"/>
</dbReference>
<dbReference type="AlphaFoldDB" id="A0ABD0YWL3"/>
<keyword evidence="3" id="KW-1185">Reference proteome</keyword>
<dbReference type="SMART" id="SM00015">
    <property type="entry name" value="IQ"/>
    <property type="match status" value="3"/>
</dbReference>
<reference evidence="2 3" key="1">
    <citation type="submission" date="2024-07" db="EMBL/GenBank/DDBJ databases">
        <title>Chromosome-level genome assembly of the water stick insect Ranatra chinensis (Heteroptera: Nepidae).</title>
        <authorList>
            <person name="Liu X."/>
        </authorList>
    </citation>
    <scope>NUCLEOTIDE SEQUENCE [LARGE SCALE GENOMIC DNA]</scope>
    <source>
        <strain evidence="2">Cailab_2021Rc</strain>
        <tissue evidence="2">Muscle</tissue>
    </source>
</reference>
<dbReference type="Pfam" id="PF00612">
    <property type="entry name" value="IQ"/>
    <property type="match status" value="2"/>
</dbReference>
<feature type="compositionally biased region" description="Basic and acidic residues" evidence="1">
    <location>
        <begin position="206"/>
        <end position="215"/>
    </location>
</feature>
<dbReference type="EMBL" id="JBFDAA010000001">
    <property type="protein sequence ID" value="KAL1140245.1"/>
    <property type="molecule type" value="Genomic_DNA"/>
</dbReference>